<name>A0A084Q877_STAC4</name>
<reference evidence="3 4" key="1">
    <citation type="journal article" date="2014" name="BMC Genomics">
        <title>Comparative genome sequencing reveals chemotype-specific gene clusters in the toxigenic black mold Stachybotrys.</title>
        <authorList>
            <person name="Semeiks J."/>
            <person name="Borek D."/>
            <person name="Otwinowski Z."/>
            <person name="Grishin N.V."/>
        </authorList>
    </citation>
    <scope>NUCLEOTIDE SEQUENCE [LARGE SCALE GENOMIC DNA]</scope>
    <source>
        <strain evidence="3 4">IBT 40285</strain>
    </source>
</reference>
<feature type="compositionally biased region" description="Polar residues" evidence="1">
    <location>
        <begin position="248"/>
        <end position="265"/>
    </location>
</feature>
<dbReference type="OrthoDB" id="4957278at2759"/>
<evidence type="ECO:0000259" key="2">
    <source>
        <dbReference type="Pfam" id="PF12776"/>
    </source>
</evidence>
<evidence type="ECO:0000313" key="4">
    <source>
        <dbReference type="Proteomes" id="UP000028524"/>
    </source>
</evidence>
<organism evidence="3 4">
    <name type="scientific">Stachybotrys chlorohalonatus (strain IBT 40285)</name>
    <dbReference type="NCBI Taxonomy" id="1283841"/>
    <lineage>
        <taxon>Eukaryota</taxon>
        <taxon>Fungi</taxon>
        <taxon>Dikarya</taxon>
        <taxon>Ascomycota</taxon>
        <taxon>Pezizomycotina</taxon>
        <taxon>Sordariomycetes</taxon>
        <taxon>Hypocreomycetidae</taxon>
        <taxon>Hypocreales</taxon>
        <taxon>Stachybotryaceae</taxon>
        <taxon>Stachybotrys</taxon>
    </lineage>
</organism>
<evidence type="ECO:0000313" key="3">
    <source>
        <dbReference type="EMBL" id="KFA60162.1"/>
    </source>
</evidence>
<dbReference type="Proteomes" id="UP000028524">
    <property type="component" value="Unassembled WGS sequence"/>
</dbReference>
<gene>
    <name evidence="3" type="ORF">S40285_10894</name>
</gene>
<dbReference type="Pfam" id="PF12776">
    <property type="entry name" value="Myb_DNA-bind_3"/>
    <property type="match status" value="1"/>
</dbReference>
<dbReference type="HOGENOM" id="CLU_059068_0_0_1"/>
<feature type="region of interest" description="Disordered" evidence="1">
    <location>
        <begin position="1"/>
        <end position="35"/>
    </location>
</feature>
<proteinExistence type="predicted"/>
<dbReference type="InParanoid" id="A0A084Q877"/>
<accession>A0A084Q877</accession>
<dbReference type="AlphaFoldDB" id="A0A084Q877"/>
<dbReference type="OMA" id="ANWLRTT"/>
<feature type="region of interest" description="Disordered" evidence="1">
    <location>
        <begin position="227"/>
        <end position="301"/>
    </location>
</feature>
<protein>
    <recommendedName>
        <fullName evidence="2">Myb/SANT-like domain-containing protein</fullName>
    </recommendedName>
</protein>
<dbReference type="STRING" id="1283841.A0A084Q877"/>
<evidence type="ECO:0000256" key="1">
    <source>
        <dbReference type="SAM" id="MobiDB-lite"/>
    </source>
</evidence>
<keyword evidence="4" id="KW-1185">Reference proteome</keyword>
<dbReference type="InterPro" id="IPR024752">
    <property type="entry name" value="Myb/SANT-like_dom"/>
</dbReference>
<feature type="domain" description="Myb/SANT-like" evidence="2">
    <location>
        <begin position="85"/>
        <end position="181"/>
    </location>
</feature>
<sequence length="351" mass="39133">MPSREPSCDDALTQSGSGEDVAAGGGSNSNATAAAAAAAVANDPFDCSDVEGEITVANDVMSSLPSVDWIQPKRQAEKKDQDRLHWQQVHTLTFLEFLREYRNQGRLYNDKSTLVRKLMDEILPLMQDKFPEWPWTAKKLFNHWKTLRSKHRQFLWWEDKTGTSYNNDTGIIIASPEQWKAFDKRFGRHGVWLKARGLPQADLYDEVFLGNEALGKSMVDATIINSSRDADDIPGDSNMPIDIDGDGYNNSLPLDSQIPESQSVLSPAPASSPRFPRKRAVSSSVLPTMKRRRVTDSSSSNSRIIEELQTYNVNSSLRRQAQQQARPVDIPGAHRVVAAIADCRQTFGLQG</sequence>
<dbReference type="EMBL" id="KL661868">
    <property type="protein sequence ID" value="KFA60162.1"/>
    <property type="molecule type" value="Genomic_DNA"/>
</dbReference>